<reference evidence="1" key="1">
    <citation type="submission" date="2014-09" db="EMBL/GenBank/DDBJ databases">
        <authorList>
            <person name="Magalhaes I.L.F."/>
            <person name="Oliveira U."/>
            <person name="Santos F.R."/>
            <person name="Vidigal T.H.D.A."/>
            <person name="Brescovit A.D."/>
            <person name="Santos A.J."/>
        </authorList>
    </citation>
    <scope>NUCLEOTIDE SEQUENCE</scope>
    <source>
        <tissue evidence="1">Shoot tissue taken approximately 20 cm above the soil surface</tissue>
    </source>
</reference>
<organism evidence="1">
    <name type="scientific">Arundo donax</name>
    <name type="common">Giant reed</name>
    <name type="synonym">Donax arundinaceus</name>
    <dbReference type="NCBI Taxonomy" id="35708"/>
    <lineage>
        <taxon>Eukaryota</taxon>
        <taxon>Viridiplantae</taxon>
        <taxon>Streptophyta</taxon>
        <taxon>Embryophyta</taxon>
        <taxon>Tracheophyta</taxon>
        <taxon>Spermatophyta</taxon>
        <taxon>Magnoliopsida</taxon>
        <taxon>Liliopsida</taxon>
        <taxon>Poales</taxon>
        <taxon>Poaceae</taxon>
        <taxon>PACMAD clade</taxon>
        <taxon>Arundinoideae</taxon>
        <taxon>Arundineae</taxon>
        <taxon>Arundo</taxon>
    </lineage>
</organism>
<name>A0A0A9C1L1_ARUDO</name>
<protein>
    <submittedName>
        <fullName evidence="1">Uncharacterized protein</fullName>
    </submittedName>
</protein>
<accession>A0A0A9C1L1</accession>
<proteinExistence type="predicted"/>
<dbReference type="EMBL" id="GBRH01229542">
    <property type="protein sequence ID" value="JAD68353.1"/>
    <property type="molecule type" value="Transcribed_RNA"/>
</dbReference>
<dbReference type="AlphaFoldDB" id="A0A0A9C1L1"/>
<reference evidence="1" key="2">
    <citation type="journal article" date="2015" name="Data Brief">
        <title>Shoot transcriptome of the giant reed, Arundo donax.</title>
        <authorList>
            <person name="Barrero R.A."/>
            <person name="Guerrero F.D."/>
            <person name="Moolhuijzen P."/>
            <person name="Goolsby J.A."/>
            <person name="Tidwell J."/>
            <person name="Bellgard S.E."/>
            <person name="Bellgard M.I."/>
        </authorList>
    </citation>
    <scope>NUCLEOTIDE SEQUENCE</scope>
    <source>
        <tissue evidence="1">Shoot tissue taken approximately 20 cm above the soil surface</tissue>
    </source>
</reference>
<sequence length="24" mass="2824">MLIILVVKSLLWLSLSFTKQLHHC</sequence>
<evidence type="ECO:0000313" key="1">
    <source>
        <dbReference type="EMBL" id="JAD68353.1"/>
    </source>
</evidence>